<protein>
    <submittedName>
        <fullName evidence="3">General stress protein CsbA</fullName>
    </submittedName>
</protein>
<keyword evidence="1" id="KW-0472">Membrane</keyword>
<feature type="domain" description="CAAX prenyl protease 2/Lysostaphin resistance protein A-like" evidence="2">
    <location>
        <begin position="402"/>
        <end position="490"/>
    </location>
</feature>
<feature type="transmembrane region" description="Helical" evidence="1">
    <location>
        <begin position="404"/>
        <end position="425"/>
    </location>
</feature>
<keyword evidence="1" id="KW-1133">Transmembrane helix</keyword>
<sequence length="546" mass="62358">MRRLKFNRSLLFLCCIGLLLYFGVSMLYGLHEEEASPADMPTISKQQAAESAASFIRQRYELHNPQTYVVYQSKKERNGYFQKEKLLESYTKQYGERFPIDYYQVSVKDPTTKRQFEVDVNYTNSSIIGWHENLEINPTRQSSLISKTKADTLAKVELRQMGFDPEDFSRIDETRNNSTEEQTTLLFEKRTNPIGEAKLQVRVDFDQTNLTGFQVNFQLPASHLDWLTKQDDSASRMTWVSMGFSLLMTLAAIVFAIIYRKHIRFSRGLLLTTIFLVIYIMNNVNMYPAFRVMSGDMNSDFAVRFTILFMSAITLLLGISLYLSLVAGIGLWNSIGQNKWPSWKENRFGQEVYDGMGRGYLLAIFVLGVQQVLFYAGEMKFDVWSVNDPTDSVLNMLEPRLFPLMAWVAAISEEATFRFLGIILFKKLFRNNFIAILLPSVIWAASHTQYPIYPVYTRLIEVTIIGIILGYVFLKYGFITAIFAHACMDSILMGLSLFSLGNVGDVLAGLLYLILPGIVGVGLAWLHGKRRKPPIPGEPPPRLEVL</sequence>
<dbReference type="EMBL" id="JAVDSB010000021">
    <property type="protein sequence ID" value="MDR6554929.1"/>
    <property type="molecule type" value="Genomic_DNA"/>
</dbReference>
<feature type="transmembrane region" description="Helical" evidence="1">
    <location>
        <begin position="456"/>
        <end position="474"/>
    </location>
</feature>
<accession>A0ABU1P5V1</accession>
<evidence type="ECO:0000313" key="4">
    <source>
        <dbReference type="Proteomes" id="UP001267290"/>
    </source>
</evidence>
<keyword evidence="4" id="KW-1185">Reference proteome</keyword>
<name>A0ABU1P5V1_9BACL</name>
<dbReference type="Pfam" id="PF02517">
    <property type="entry name" value="Rce1-like"/>
    <property type="match status" value="1"/>
</dbReference>
<comment type="caution">
    <text evidence="3">The sequence shown here is derived from an EMBL/GenBank/DDBJ whole genome shotgun (WGS) entry which is preliminary data.</text>
</comment>
<evidence type="ECO:0000313" key="3">
    <source>
        <dbReference type="EMBL" id="MDR6554929.1"/>
    </source>
</evidence>
<dbReference type="Proteomes" id="UP001267290">
    <property type="component" value="Unassembled WGS sequence"/>
</dbReference>
<keyword evidence="1" id="KW-0812">Transmembrane</keyword>
<feature type="transmembrane region" description="Helical" evidence="1">
    <location>
        <begin position="239"/>
        <end position="259"/>
    </location>
</feature>
<feature type="transmembrane region" description="Helical" evidence="1">
    <location>
        <begin position="356"/>
        <end position="376"/>
    </location>
</feature>
<feature type="transmembrane region" description="Helical" evidence="1">
    <location>
        <begin position="307"/>
        <end position="335"/>
    </location>
</feature>
<dbReference type="InterPro" id="IPR003675">
    <property type="entry name" value="Rce1/LyrA-like_dom"/>
</dbReference>
<reference evidence="3 4" key="1">
    <citation type="submission" date="2023-07" db="EMBL/GenBank/DDBJ databases">
        <title>Sorghum-associated microbial communities from plants grown in Nebraska, USA.</title>
        <authorList>
            <person name="Schachtman D."/>
        </authorList>
    </citation>
    <scope>NUCLEOTIDE SEQUENCE [LARGE SCALE GENOMIC DNA]</scope>
    <source>
        <strain evidence="3 4">CC258</strain>
    </source>
</reference>
<evidence type="ECO:0000256" key="1">
    <source>
        <dbReference type="SAM" id="Phobius"/>
    </source>
</evidence>
<dbReference type="RefSeq" id="WP_310502339.1">
    <property type="nucleotide sequence ID" value="NZ_JAVDSB010000021.1"/>
</dbReference>
<gene>
    <name evidence="3" type="ORF">J2736_006172</name>
</gene>
<feature type="transmembrane region" description="Helical" evidence="1">
    <location>
        <begin position="506"/>
        <end position="526"/>
    </location>
</feature>
<proteinExistence type="predicted"/>
<evidence type="ECO:0000259" key="2">
    <source>
        <dbReference type="Pfam" id="PF02517"/>
    </source>
</evidence>
<feature type="transmembrane region" description="Helical" evidence="1">
    <location>
        <begin position="268"/>
        <end position="287"/>
    </location>
</feature>
<organism evidence="3 4">
    <name type="scientific">Paenibacillus qinlingensis</name>
    <dbReference type="NCBI Taxonomy" id="1837343"/>
    <lineage>
        <taxon>Bacteria</taxon>
        <taxon>Bacillati</taxon>
        <taxon>Bacillota</taxon>
        <taxon>Bacilli</taxon>
        <taxon>Bacillales</taxon>
        <taxon>Paenibacillaceae</taxon>
        <taxon>Paenibacillus</taxon>
    </lineage>
</organism>